<dbReference type="EnsemblMetazoa" id="HelroT183553">
    <property type="protein sequence ID" value="HelroP183553"/>
    <property type="gene ID" value="HelroG183553"/>
</dbReference>
<dbReference type="EMBL" id="KB095859">
    <property type="protein sequence ID" value="ESO10521.1"/>
    <property type="molecule type" value="Genomic_DNA"/>
</dbReference>
<reference evidence="3" key="3">
    <citation type="submission" date="2015-06" db="UniProtKB">
        <authorList>
            <consortium name="EnsemblMetazoa"/>
        </authorList>
    </citation>
    <scope>IDENTIFICATION</scope>
</reference>
<dbReference type="KEGG" id="hro:HELRODRAFT_183553"/>
<accession>T1FJU1</accession>
<feature type="compositionally biased region" description="Polar residues" evidence="1">
    <location>
        <begin position="83"/>
        <end position="95"/>
    </location>
</feature>
<keyword evidence="4" id="KW-1185">Reference proteome</keyword>
<gene>
    <name evidence="3" type="primary">20209090</name>
    <name evidence="2" type="ORF">HELRODRAFT_183553</name>
</gene>
<sequence>MEKTFSKIDRTNLSHFCTGHHPGVRSYQKRVGINDGTNHHQRNNNNVNNNNNNNNVNNNNNNNNDVNNNSNEHVTSIRKEATPPQTHSSNISPFKSESNIFYIAPRFLFLLAHLIS</sequence>
<proteinExistence type="predicted"/>
<reference evidence="2 4" key="2">
    <citation type="journal article" date="2013" name="Nature">
        <title>Insights into bilaterian evolution from three spiralian genomes.</title>
        <authorList>
            <person name="Simakov O."/>
            <person name="Marletaz F."/>
            <person name="Cho S.J."/>
            <person name="Edsinger-Gonzales E."/>
            <person name="Havlak P."/>
            <person name="Hellsten U."/>
            <person name="Kuo D.H."/>
            <person name="Larsson T."/>
            <person name="Lv J."/>
            <person name="Arendt D."/>
            <person name="Savage R."/>
            <person name="Osoegawa K."/>
            <person name="de Jong P."/>
            <person name="Grimwood J."/>
            <person name="Chapman J.A."/>
            <person name="Shapiro H."/>
            <person name="Aerts A."/>
            <person name="Otillar R.P."/>
            <person name="Terry A.Y."/>
            <person name="Boore J.L."/>
            <person name="Grigoriev I.V."/>
            <person name="Lindberg D.R."/>
            <person name="Seaver E.C."/>
            <person name="Weisblat D.A."/>
            <person name="Putnam N.H."/>
            <person name="Rokhsar D.S."/>
        </authorList>
    </citation>
    <scope>NUCLEOTIDE SEQUENCE</scope>
</reference>
<reference evidence="4" key="1">
    <citation type="submission" date="2012-12" db="EMBL/GenBank/DDBJ databases">
        <authorList>
            <person name="Hellsten U."/>
            <person name="Grimwood J."/>
            <person name="Chapman J.A."/>
            <person name="Shapiro H."/>
            <person name="Aerts A."/>
            <person name="Otillar R.P."/>
            <person name="Terry A.Y."/>
            <person name="Boore J.L."/>
            <person name="Simakov O."/>
            <person name="Marletaz F."/>
            <person name="Cho S.-J."/>
            <person name="Edsinger-Gonzales E."/>
            <person name="Havlak P."/>
            <person name="Kuo D.-H."/>
            <person name="Larsson T."/>
            <person name="Lv J."/>
            <person name="Arendt D."/>
            <person name="Savage R."/>
            <person name="Osoegawa K."/>
            <person name="de Jong P."/>
            <person name="Lindberg D.R."/>
            <person name="Seaver E.C."/>
            <person name="Weisblat D.A."/>
            <person name="Putnam N.H."/>
            <person name="Grigoriev I.V."/>
            <person name="Rokhsar D.S."/>
        </authorList>
    </citation>
    <scope>NUCLEOTIDE SEQUENCE</scope>
</reference>
<dbReference type="Proteomes" id="UP000015101">
    <property type="component" value="Unassembled WGS sequence"/>
</dbReference>
<dbReference type="GeneID" id="20209090"/>
<feature type="compositionally biased region" description="Low complexity" evidence="1">
    <location>
        <begin position="43"/>
        <end position="71"/>
    </location>
</feature>
<dbReference type="InParanoid" id="T1FJU1"/>
<evidence type="ECO:0000313" key="4">
    <source>
        <dbReference type="Proteomes" id="UP000015101"/>
    </source>
</evidence>
<dbReference type="AlphaFoldDB" id="T1FJU1"/>
<dbReference type="EMBL" id="AMQM01008844">
    <property type="status" value="NOT_ANNOTATED_CDS"/>
    <property type="molecule type" value="Genomic_DNA"/>
</dbReference>
<evidence type="ECO:0000256" key="1">
    <source>
        <dbReference type="SAM" id="MobiDB-lite"/>
    </source>
</evidence>
<evidence type="ECO:0000313" key="2">
    <source>
        <dbReference type="EMBL" id="ESO10521.1"/>
    </source>
</evidence>
<name>T1FJU1_HELRO</name>
<protein>
    <submittedName>
        <fullName evidence="2 3">Uncharacterized protein</fullName>
    </submittedName>
</protein>
<dbReference type="RefSeq" id="XP_009011399.1">
    <property type="nucleotide sequence ID" value="XM_009013151.1"/>
</dbReference>
<feature type="region of interest" description="Disordered" evidence="1">
    <location>
        <begin position="13"/>
        <end position="95"/>
    </location>
</feature>
<dbReference type="CTD" id="20209090"/>
<evidence type="ECO:0000313" key="3">
    <source>
        <dbReference type="EnsemblMetazoa" id="HelroP183553"/>
    </source>
</evidence>
<dbReference type="HOGENOM" id="CLU_2099472_0_0_1"/>
<organism evidence="3 4">
    <name type="scientific">Helobdella robusta</name>
    <name type="common">Californian leech</name>
    <dbReference type="NCBI Taxonomy" id="6412"/>
    <lineage>
        <taxon>Eukaryota</taxon>
        <taxon>Metazoa</taxon>
        <taxon>Spiralia</taxon>
        <taxon>Lophotrochozoa</taxon>
        <taxon>Annelida</taxon>
        <taxon>Clitellata</taxon>
        <taxon>Hirudinea</taxon>
        <taxon>Rhynchobdellida</taxon>
        <taxon>Glossiphoniidae</taxon>
        <taxon>Helobdella</taxon>
    </lineage>
</organism>